<feature type="binding site" evidence="8">
    <location>
        <position position="55"/>
    </location>
    <ligand>
        <name>Zn(2+)</name>
        <dbReference type="ChEBI" id="CHEBI:29105"/>
        <note>catalytic</note>
    </ligand>
</feature>
<dbReference type="InterPro" id="IPR002125">
    <property type="entry name" value="CMP_dCMP_dom"/>
</dbReference>
<evidence type="ECO:0000256" key="3">
    <source>
        <dbReference type="ARBA" id="ARBA00022694"/>
    </source>
</evidence>
<evidence type="ECO:0000256" key="2">
    <source>
        <dbReference type="ARBA" id="ARBA00011738"/>
    </source>
</evidence>
<dbReference type="PANTHER" id="PTHR11079:SF202">
    <property type="entry name" value="TRNA-SPECIFIC ADENOSINE DEAMINASE"/>
    <property type="match status" value="1"/>
</dbReference>
<evidence type="ECO:0000313" key="10">
    <source>
        <dbReference type="EMBL" id="OHX67246.1"/>
    </source>
</evidence>
<dbReference type="Pfam" id="PF00383">
    <property type="entry name" value="dCMP_cyt_deam_1"/>
    <property type="match status" value="1"/>
</dbReference>
<dbReference type="AlphaFoldDB" id="A0A1S1Z1V0"/>
<dbReference type="PROSITE" id="PS00903">
    <property type="entry name" value="CYT_DCMP_DEAMINASES_1"/>
    <property type="match status" value="1"/>
</dbReference>
<keyword evidence="6 8" id="KW-0862">Zinc</keyword>
<dbReference type="SUPFAM" id="SSF53927">
    <property type="entry name" value="Cytidine deaminase-like"/>
    <property type="match status" value="1"/>
</dbReference>
<name>A0A1S1Z1V0_FLAPC</name>
<feature type="binding site" evidence="8">
    <location>
        <position position="85"/>
    </location>
    <ligand>
        <name>Zn(2+)</name>
        <dbReference type="ChEBI" id="CHEBI:29105"/>
        <note>catalytic</note>
    </ligand>
</feature>
<feature type="domain" description="CMP/dCMP-type deaminase" evidence="9">
    <location>
        <begin position="4"/>
        <end position="145"/>
    </location>
</feature>
<keyword evidence="3 8" id="KW-0819">tRNA processing</keyword>
<sequence>MVLSEDDKYMKMALQLAKEAFKENEIPVGAVVVAEGKVIGKGYNQTEKLNDPTAHAEMLAITAATNYLGSRHLQNCTLYVTLEPCAMCAGAIFWAQVGRIVYGATDEKRGFNAYSSKLAHPKSKYTIGVMKEECHQLLMDFFKQLRLKRKK</sequence>
<protein>
    <recommendedName>
        <fullName evidence="8">tRNA-specific adenosine deaminase</fullName>
        <ecNumber evidence="8">3.5.4.33</ecNumber>
    </recommendedName>
</protein>
<comment type="similarity">
    <text evidence="1">Belongs to the cytidine and deoxycytidylate deaminase family. ADAT2 subfamily.</text>
</comment>
<dbReference type="OrthoDB" id="9802676at2"/>
<evidence type="ECO:0000256" key="7">
    <source>
        <dbReference type="ARBA" id="ARBA00048045"/>
    </source>
</evidence>
<comment type="catalytic activity">
    <reaction evidence="7 8">
        <text>adenosine(34) in tRNA + H2O + H(+) = inosine(34) in tRNA + NH4(+)</text>
        <dbReference type="Rhea" id="RHEA:43168"/>
        <dbReference type="Rhea" id="RHEA-COMP:10373"/>
        <dbReference type="Rhea" id="RHEA-COMP:10374"/>
        <dbReference type="ChEBI" id="CHEBI:15377"/>
        <dbReference type="ChEBI" id="CHEBI:15378"/>
        <dbReference type="ChEBI" id="CHEBI:28938"/>
        <dbReference type="ChEBI" id="CHEBI:74411"/>
        <dbReference type="ChEBI" id="CHEBI:82852"/>
        <dbReference type="EC" id="3.5.4.33"/>
    </reaction>
</comment>
<proteinExistence type="inferred from homology"/>
<evidence type="ECO:0000313" key="11">
    <source>
        <dbReference type="Proteomes" id="UP000179797"/>
    </source>
</evidence>
<keyword evidence="11" id="KW-1185">Reference proteome</keyword>
<evidence type="ECO:0000256" key="8">
    <source>
        <dbReference type="HAMAP-Rule" id="MF_00972"/>
    </source>
</evidence>
<dbReference type="GO" id="GO:0052717">
    <property type="term" value="F:tRNA-specific adenosine-34 deaminase activity"/>
    <property type="evidence" value="ECO:0007669"/>
    <property type="project" value="UniProtKB-UniRule"/>
</dbReference>
<keyword evidence="4 8" id="KW-0479">Metal-binding</keyword>
<evidence type="ECO:0000256" key="5">
    <source>
        <dbReference type="ARBA" id="ARBA00022801"/>
    </source>
</evidence>
<evidence type="ECO:0000256" key="6">
    <source>
        <dbReference type="ARBA" id="ARBA00022833"/>
    </source>
</evidence>
<dbReference type="InterPro" id="IPR016193">
    <property type="entry name" value="Cytidine_deaminase-like"/>
</dbReference>
<comment type="cofactor">
    <cofactor evidence="8">
        <name>Zn(2+)</name>
        <dbReference type="ChEBI" id="CHEBI:29105"/>
    </cofactor>
    <text evidence="8">Binds 1 zinc ion per subunit.</text>
</comment>
<dbReference type="PANTHER" id="PTHR11079">
    <property type="entry name" value="CYTOSINE DEAMINASE FAMILY MEMBER"/>
    <property type="match status" value="1"/>
</dbReference>
<evidence type="ECO:0000259" key="9">
    <source>
        <dbReference type="PROSITE" id="PS51747"/>
    </source>
</evidence>
<dbReference type="PROSITE" id="PS51747">
    <property type="entry name" value="CYT_DCMP_DEAMINASES_2"/>
    <property type="match status" value="1"/>
</dbReference>
<dbReference type="EMBL" id="JRYR02000001">
    <property type="protein sequence ID" value="OHX67246.1"/>
    <property type="molecule type" value="Genomic_DNA"/>
</dbReference>
<evidence type="ECO:0000256" key="4">
    <source>
        <dbReference type="ARBA" id="ARBA00022723"/>
    </source>
</evidence>
<comment type="caution">
    <text evidence="10">The sequence shown here is derived from an EMBL/GenBank/DDBJ whole genome shotgun (WGS) entry which is preliminary data.</text>
</comment>
<accession>A0A1S1Z1V0</accession>
<organism evidence="10 11">
    <name type="scientific">Flammeovirga pacifica</name>
    <dbReference type="NCBI Taxonomy" id="915059"/>
    <lineage>
        <taxon>Bacteria</taxon>
        <taxon>Pseudomonadati</taxon>
        <taxon>Bacteroidota</taxon>
        <taxon>Cytophagia</taxon>
        <taxon>Cytophagales</taxon>
        <taxon>Flammeovirgaceae</taxon>
        <taxon>Flammeovirga</taxon>
    </lineage>
</organism>
<dbReference type="InterPro" id="IPR016192">
    <property type="entry name" value="APOBEC/CMP_deaminase_Zn-bd"/>
</dbReference>
<feature type="binding site" evidence="8">
    <location>
        <position position="88"/>
    </location>
    <ligand>
        <name>Zn(2+)</name>
        <dbReference type="ChEBI" id="CHEBI:29105"/>
        <note>catalytic</note>
    </ligand>
</feature>
<dbReference type="RefSeq" id="WP_044226195.1">
    <property type="nucleotide sequence ID" value="NZ_JRYR02000001.1"/>
</dbReference>
<comment type="subunit">
    <text evidence="2 8">Homodimer.</text>
</comment>
<evidence type="ECO:0000256" key="1">
    <source>
        <dbReference type="ARBA" id="ARBA00010669"/>
    </source>
</evidence>
<dbReference type="STRING" id="915059.NH26_13280"/>
<dbReference type="Proteomes" id="UP000179797">
    <property type="component" value="Unassembled WGS sequence"/>
</dbReference>
<dbReference type="Gene3D" id="3.40.140.10">
    <property type="entry name" value="Cytidine Deaminase, domain 2"/>
    <property type="match status" value="1"/>
</dbReference>
<dbReference type="InterPro" id="IPR028883">
    <property type="entry name" value="tRNA_aden_deaminase"/>
</dbReference>
<dbReference type="HAMAP" id="MF_00972">
    <property type="entry name" value="tRNA_aden_deaminase"/>
    <property type="match status" value="1"/>
</dbReference>
<keyword evidence="5 8" id="KW-0378">Hydrolase</keyword>
<gene>
    <name evidence="8" type="primary">tadA</name>
    <name evidence="10" type="ORF">NH26_13280</name>
</gene>
<reference evidence="10 11" key="1">
    <citation type="journal article" date="2012" name="Int. J. Syst. Evol. Microbiol.">
        <title>Flammeovirga pacifica sp. nov., isolated from deep-sea sediment.</title>
        <authorList>
            <person name="Xu H."/>
            <person name="Fu Y."/>
            <person name="Yang N."/>
            <person name="Ding Z."/>
            <person name="Lai Q."/>
            <person name="Zeng R."/>
        </authorList>
    </citation>
    <scope>NUCLEOTIDE SEQUENCE [LARGE SCALE GENOMIC DNA]</scope>
    <source>
        <strain evidence="11">DSM 24597 / LMG 26175 / WPAGA1</strain>
    </source>
</reference>
<comment type="function">
    <text evidence="8">Catalyzes the deamination of adenosine to inosine at the wobble position 34 of tRNA(Arg2).</text>
</comment>
<dbReference type="CDD" id="cd01285">
    <property type="entry name" value="nucleoside_deaminase"/>
    <property type="match status" value="1"/>
</dbReference>
<dbReference type="GO" id="GO:0008270">
    <property type="term" value="F:zinc ion binding"/>
    <property type="evidence" value="ECO:0007669"/>
    <property type="project" value="UniProtKB-UniRule"/>
</dbReference>
<feature type="active site" description="Proton donor" evidence="8">
    <location>
        <position position="57"/>
    </location>
</feature>
<dbReference type="EC" id="3.5.4.33" evidence="8"/>
<dbReference type="GO" id="GO:0002100">
    <property type="term" value="P:tRNA wobble adenosine to inosine editing"/>
    <property type="evidence" value="ECO:0007669"/>
    <property type="project" value="UniProtKB-UniRule"/>
</dbReference>